<evidence type="ECO:0000256" key="1">
    <source>
        <dbReference type="SAM" id="MobiDB-lite"/>
    </source>
</evidence>
<feature type="compositionally biased region" description="Pro residues" evidence="1">
    <location>
        <begin position="658"/>
        <end position="685"/>
    </location>
</feature>
<feature type="compositionally biased region" description="Low complexity" evidence="1">
    <location>
        <begin position="836"/>
        <end position="845"/>
    </location>
</feature>
<accession>A0A0J1B7F4</accession>
<dbReference type="AlphaFoldDB" id="A0A0J1B7F4"/>
<evidence type="ECO:0000313" key="3">
    <source>
        <dbReference type="Proteomes" id="UP000053611"/>
    </source>
</evidence>
<proteinExistence type="predicted"/>
<feature type="compositionally biased region" description="Pro residues" evidence="1">
    <location>
        <begin position="504"/>
        <end position="517"/>
    </location>
</feature>
<sequence>MRTADLRSLSIGVGGLPYPDTRVQAAFRAQCALNPASLAQSPRDSASDYGRPFDARYDLTSSYSPNRASDGWGIHAPERVLTARCACWRHEAALAVLVVEGFAPRRLTRASLRVWEEDERWRALARLLGASVDHEEPVLLTRQQITERICTCPADLADLGGALDAAELGVCSMHGNTPAGNSAYAHLPAEWAAALAAAPFRIDIPRCARPPAGLFPPPPATREDPDPTAALTLDEVAAVRAADASPRFFIGEHPGQGHSRTSSAWSFNYATLNFPAPPPSPSRLQWADLGPAKGKMTAAARHLLALEENATAARALVRGVAFAASTAEAGQGRVAVAVAGTRMARCVAIDVNVIALELTPKSDSDPWGDSLTNSVLVEEEEEGEDSENKRDDNGQVQQDQEEQRNQPPLRPSPRSRRSSRSIHNFPPNFASHIDLRTLLAGDVWERVPHDLVSFRSWPFPVLPGPGHEEAQDALLLDDCLSINEMYKTRASAPRAQPAQVPRTQAPPSPESLPPTPLDGPGHAECRANKHGTHAEGPTCGLGFFPVPSPDPNSTLSLSVPPPPQAVLVKPETGLPTPDSPSAVPSFHAPSAPSFPESHTPRQCRTTPGSPYLPAPTHSVFGAPPPVPPVKPLPLPEIHADGPHEMQHTADETPGAPWQVPPRSLPIWPPPSAPPSLPPSPALRPSPPPLVPPPCMHMPCVRAIADRTKPDSLNLQRLYDALVAGIYALGDRPRTECLATSPVGAPRGPLADEVRAIARVVRRDRRARKARADEVAAPVKRANSADPLKNMLPITPVSSRSTTSSRSAASPNRFASFKRFWKSPAPTELPTAPPTRRPSATTLAPPQLAPPCVTPESAHMVTPGQENMMEELRWALRQSATSPKPKPSLMRFPPHQQGSQAELPTISDSVPERETEGEAEQEAEYEPVLAALEQTGIVVVGVHPAFMDMLMREVAGVSV</sequence>
<dbReference type="Proteomes" id="UP000053611">
    <property type="component" value="Unassembled WGS sequence"/>
</dbReference>
<gene>
    <name evidence="2" type="ORF">CC85DRAFT_311623</name>
</gene>
<feature type="compositionally biased region" description="Polar residues" evidence="1">
    <location>
        <begin position="895"/>
        <end position="907"/>
    </location>
</feature>
<organism evidence="2 3">
    <name type="scientific">Cutaneotrichosporon oleaginosum</name>
    <dbReference type="NCBI Taxonomy" id="879819"/>
    <lineage>
        <taxon>Eukaryota</taxon>
        <taxon>Fungi</taxon>
        <taxon>Dikarya</taxon>
        <taxon>Basidiomycota</taxon>
        <taxon>Agaricomycotina</taxon>
        <taxon>Tremellomycetes</taxon>
        <taxon>Trichosporonales</taxon>
        <taxon>Trichosporonaceae</taxon>
        <taxon>Cutaneotrichosporon</taxon>
    </lineage>
</organism>
<dbReference type="EMBL" id="KQ087193">
    <property type="protein sequence ID" value="KLT43664.1"/>
    <property type="molecule type" value="Genomic_DNA"/>
</dbReference>
<feature type="compositionally biased region" description="Low complexity" evidence="1">
    <location>
        <begin position="797"/>
        <end position="809"/>
    </location>
</feature>
<feature type="region of interest" description="Disordered" evidence="1">
    <location>
        <begin position="551"/>
        <end position="685"/>
    </location>
</feature>
<reference evidence="2 3" key="1">
    <citation type="submission" date="2015-03" db="EMBL/GenBank/DDBJ databases">
        <title>Genomics and transcriptomics of the oil-accumulating basidiomycete yeast T. oleaginosus allow insights into substrate utilization and the diverse evolutionary trajectories of mating systems in fungi.</title>
        <authorList>
            <consortium name="DOE Joint Genome Institute"/>
            <person name="Kourist R."/>
            <person name="Kracht O."/>
            <person name="Bracharz F."/>
            <person name="Lipzen A."/>
            <person name="Nolan M."/>
            <person name="Ohm R."/>
            <person name="Grigoriev I."/>
            <person name="Sun S."/>
            <person name="Heitman J."/>
            <person name="Bruck T."/>
            <person name="Nowrousian M."/>
        </authorList>
    </citation>
    <scope>NUCLEOTIDE SEQUENCE [LARGE SCALE GENOMIC DNA]</scope>
    <source>
        <strain evidence="2 3">IBC0246</strain>
    </source>
</reference>
<feature type="compositionally biased region" description="Pro residues" evidence="1">
    <location>
        <begin position="622"/>
        <end position="634"/>
    </location>
</feature>
<feature type="region of interest" description="Disordered" evidence="1">
    <location>
        <begin position="377"/>
        <end position="427"/>
    </location>
</feature>
<dbReference type="GeneID" id="28986575"/>
<feature type="region of interest" description="Disordered" evidence="1">
    <location>
        <begin position="490"/>
        <end position="531"/>
    </location>
</feature>
<feature type="region of interest" description="Disordered" evidence="1">
    <location>
        <begin position="878"/>
        <end position="920"/>
    </location>
</feature>
<dbReference type="STRING" id="879819.A0A0J1B7F4"/>
<name>A0A0J1B7F4_9TREE</name>
<keyword evidence="3" id="KW-1185">Reference proteome</keyword>
<protein>
    <submittedName>
        <fullName evidence="2">Uncharacterized protein</fullName>
    </submittedName>
</protein>
<feature type="compositionally biased region" description="Basic and acidic residues" evidence="1">
    <location>
        <begin position="637"/>
        <end position="650"/>
    </location>
</feature>
<feature type="compositionally biased region" description="Low complexity" evidence="1">
    <location>
        <begin position="579"/>
        <end position="597"/>
    </location>
</feature>
<feature type="region of interest" description="Disordered" evidence="1">
    <location>
        <begin position="771"/>
        <end position="858"/>
    </location>
</feature>
<dbReference type="RefSeq" id="XP_018280155.1">
    <property type="nucleotide sequence ID" value="XM_018425972.1"/>
</dbReference>
<evidence type="ECO:0000313" key="2">
    <source>
        <dbReference type="EMBL" id="KLT43664.1"/>
    </source>
</evidence>